<feature type="region of interest" description="Disordered" evidence="1">
    <location>
        <begin position="411"/>
        <end position="440"/>
    </location>
</feature>
<dbReference type="Proteomes" id="UP001430356">
    <property type="component" value="Unassembled WGS sequence"/>
</dbReference>
<feature type="domain" description="Peptidase C51" evidence="2">
    <location>
        <begin position="29"/>
        <end position="174"/>
    </location>
</feature>
<proteinExistence type="predicted"/>
<evidence type="ECO:0000313" key="3">
    <source>
        <dbReference type="EMBL" id="KAK7200513.1"/>
    </source>
</evidence>
<dbReference type="Pfam" id="PF05257">
    <property type="entry name" value="CHAP"/>
    <property type="match status" value="1"/>
</dbReference>
<evidence type="ECO:0000313" key="4">
    <source>
        <dbReference type="Proteomes" id="UP001430356"/>
    </source>
</evidence>
<dbReference type="PANTHER" id="PTHR30094">
    <property type="entry name" value="BIFUNCTIONAL GLUTATHIONYLSPERMIDINE SYNTHETASE/AMIDASE-RELATED"/>
    <property type="match status" value="1"/>
</dbReference>
<dbReference type="InterPro" id="IPR007921">
    <property type="entry name" value="CHAP_dom"/>
</dbReference>
<evidence type="ECO:0000256" key="1">
    <source>
        <dbReference type="SAM" id="MobiDB-lite"/>
    </source>
</evidence>
<protein>
    <submittedName>
        <fullName evidence="3">Trypanothione synthetase-like protein</fullName>
    </submittedName>
</protein>
<reference evidence="3 4" key="1">
    <citation type="journal article" date="2021" name="MBio">
        <title>A New Model Trypanosomatid, Novymonas esmeraldas: Genomic Perception of Its 'Candidatus Pandoraea novymonadis' Endosymbiont.</title>
        <authorList>
            <person name="Zakharova A."/>
            <person name="Saura A."/>
            <person name="Butenko A."/>
            <person name="Podesvova L."/>
            <person name="Warmusova S."/>
            <person name="Kostygov A.Y."/>
            <person name="Nenarokova A."/>
            <person name="Lukes J."/>
            <person name="Opperdoes F.R."/>
            <person name="Yurchenko V."/>
        </authorList>
    </citation>
    <scope>NUCLEOTIDE SEQUENCE [LARGE SCALE GENOMIC DNA]</scope>
    <source>
        <strain evidence="3 4">E262AT.01</strain>
    </source>
</reference>
<evidence type="ECO:0000259" key="2">
    <source>
        <dbReference type="PROSITE" id="PS50911"/>
    </source>
</evidence>
<feature type="compositionally biased region" description="Polar residues" evidence="1">
    <location>
        <begin position="411"/>
        <end position="431"/>
    </location>
</feature>
<dbReference type="EMBL" id="JAECZO010000006">
    <property type="protein sequence ID" value="KAK7200513.1"/>
    <property type="molecule type" value="Genomic_DNA"/>
</dbReference>
<dbReference type="Gene3D" id="3.90.1720.10">
    <property type="entry name" value="endopeptidase domain like (from Nostoc punctiforme)"/>
    <property type="match status" value="1"/>
</dbReference>
<dbReference type="InterPro" id="IPR038765">
    <property type="entry name" value="Papain-like_cys_pep_sf"/>
</dbReference>
<keyword evidence="4" id="KW-1185">Reference proteome</keyword>
<dbReference type="PANTHER" id="PTHR30094:SF0">
    <property type="entry name" value="BIFUNCTIONAL GLUTATHIONYLSPERMIDINE SYNTHETASE_AMIDASE-RELATED"/>
    <property type="match status" value="1"/>
</dbReference>
<dbReference type="AlphaFoldDB" id="A0AAW0F273"/>
<dbReference type="PROSITE" id="PS50911">
    <property type="entry name" value="CHAP"/>
    <property type="match status" value="1"/>
</dbReference>
<dbReference type="SUPFAM" id="SSF54001">
    <property type="entry name" value="Cysteine proteinases"/>
    <property type="match status" value="1"/>
</dbReference>
<accession>A0AAW0F273</accession>
<organism evidence="3 4">
    <name type="scientific">Novymonas esmeraldas</name>
    <dbReference type="NCBI Taxonomy" id="1808958"/>
    <lineage>
        <taxon>Eukaryota</taxon>
        <taxon>Discoba</taxon>
        <taxon>Euglenozoa</taxon>
        <taxon>Kinetoplastea</taxon>
        <taxon>Metakinetoplastina</taxon>
        <taxon>Trypanosomatida</taxon>
        <taxon>Trypanosomatidae</taxon>
        <taxon>Novymonas</taxon>
    </lineage>
</organism>
<dbReference type="InterPro" id="IPR051705">
    <property type="entry name" value="Gsp_Synthetase/Amidase"/>
</dbReference>
<gene>
    <name evidence="3" type="ORF">NESM_000106800</name>
</gene>
<comment type="caution">
    <text evidence="3">The sequence shown here is derived from an EMBL/GenBank/DDBJ whole genome shotgun (WGS) entry which is preliminary data.</text>
</comment>
<name>A0AAW0F273_9TRYP</name>
<dbReference type="GO" id="GO:0016874">
    <property type="term" value="F:ligase activity"/>
    <property type="evidence" value="ECO:0007669"/>
    <property type="project" value="TreeGrafter"/>
</dbReference>
<sequence>MTSDVTPAASLLPYGEHQGSFRGVVACSNRDDGYFSGENNYVNSLIYTGFRYQCVEYARRFLLLTTGCVFDNCGRASEIYAMDHLTHVETGERYTLHHHHNDGSATQAPAPGDIIIYPYHPELTPWGHVGIVSFVDDTRVGIAEQNQFFGPFTSPSESYLDGERCVARYATLIHDAAAKTWRIEEPSTMPRATGWMSYPDAPTREQIYAPLTPLPSAIKVRATPFDQPEHPYICHYHLHNGFDIPCGRVGHAYGMRSGAAETLVGATSAVARVLRFTLQFLFHRSRLGPTFRGLPTNPLKAVLPGGGAAAADGLCGDVDALFSVLADEDVIAATEATPDALRQALAKYFDIPVEWVAAMERDFAKGESHLAAAVTFYPNVATDADDVAAFHAAHTKARSTAAAPAIEAVSPTTANATSPVADQPDTATTPGTVEDIPLRNPHDESWCLGKVNFGSTRVMAELTQLNEVKEGLFDAVALMTPSIRSFMLTQYRMDFAAYLKTVETVYGARTAFTIVLSDDQPMDGLLRELVAIMQNLCERVKYPVRVVNEKDLTFVDGKLRATPTEASPEVASPTSSITPSGVYDVDFVYALCEWPRILANHGAEHPALYHAAIDPAADVVFAKPLWSHLCSGTINITGNASDAPQPHAAAPSMSIRFFEVCRRLYLLASPKQPSESWDLEVSEYKDSCRRIHIDAAAVPMNPPASLRADTVMINLAGSCFMGHVGGTLHPDPENTGAYDGHPASLSFLSPTD</sequence>